<proteinExistence type="predicted"/>
<dbReference type="Proteomes" id="UP000177629">
    <property type="component" value="Unassembled WGS sequence"/>
</dbReference>
<protein>
    <submittedName>
        <fullName evidence="1">Uncharacterized protein</fullName>
    </submittedName>
</protein>
<organism evidence="1 2">
    <name type="scientific">Candidatus Terrybacteria bacterium RIFCSPHIGHO2_01_FULL_48_17</name>
    <dbReference type="NCBI Taxonomy" id="1802362"/>
    <lineage>
        <taxon>Bacteria</taxon>
        <taxon>Candidatus Terryibacteriota</taxon>
    </lineage>
</organism>
<reference evidence="1 2" key="1">
    <citation type="journal article" date="2016" name="Nat. Commun.">
        <title>Thousands of microbial genomes shed light on interconnected biogeochemical processes in an aquifer system.</title>
        <authorList>
            <person name="Anantharaman K."/>
            <person name="Brown C.T."/>
            <person name="Hug L.A."/>
            <person name="Sharon I."/>
            <person name="Castelle C.J."/>
            <person name="Probst A.J."/>
            <person name="Thomas B.C."/>
            <person name="Singh A."/>
            <person name="Wilkins M.J."/>
            <person name="Karaoz U."/>
            <person name="Brodie E.L."/>
            <person name="Williams K.H."/>
            <person name="Hubbard S.S."/>
            <person name="Banfield J.F."/>
        </authorList>
    </citation>
    <scope>NUCLEOTIDE SEQUENCE [LARGE SCALE GENOMIC DNA]</scope>
</reference>
<evidence type="ECO:0000313" key="1">
    <source>
        <dbReference type="EMBL" id="OHA47630.1"/>
    </source>
</evidence>
<sequence length="236" mass="28091">MPEHGPQLEGGKPFNTRWDVLSNRSYAGTEWGKLMEERTAEFNEAVQQNNFEYAQRLLLKGGLKDELTSREIADFARNYFEYHMSEYQRLRDPEEYRKLQDLHEGLSPDQFLLLRRHLERAVPINRVFGEFVTQEDREEFDKMSRHAAQQFFDLSVQRKKFSEILNWPEMHPILEKLDPNERRQIVTSGIRQYIEEEKELLGGRKFSERSRAYLSEWAVKYGVEDGDVLEILTEPE</sequence>
<dbReference type="AlphaFoldDB" id="A0A1G2PH22"/>
<comment type="caution">
    <text evidence="1">The sequence shown here is derived from an EMBL/GenBank/DDBJ whole genome shotgun (WGS) entry which is preliminary data.</text>
</comment>
<gene>
    <name evidence="1" type="ORF">A2806_03360</name>
</gene>
<dbReference type="STRING" id="1802362.A2806_03360"/>
<dbReference type="EMBL" id="MHSS01000015">
    <property type="protein sequence ID" value="OHA47630.1"/>
    <property type="molecule type" value="Genomic_DNA"/>
</dbReference>
<name>A0A1G2PH22_9BACT</name>
<evidence type="ECO:0000313" key="2">
    <source>
        <dbReference type="Proteomes" id="UP000177629"/>
    </source>
</evidence>
<accession>A0A1G2PH22</accession>